<protein>
    <submittedName>
        <fullName evidence="1">Uncharacterized protein</fullName>
    </submittedName>
</protein>
<accession>A0A2H4JC08</accession>
<sequence length="76" mass="8608">MDDKKIIQIINTNRKMNALYDNEDGTTFESPIVCLALVELEDGERYVELMSITDGDGHIDFSGMDESNFLGVKIYD</sequence>
<gene>
    <name evidence="1" type="ORF">7F16_5</name>
</gene>
<organism evidence="1">
    <name type="scientific">uncultured Caudovirales phage</name>
    <dbReference type="NCBI Taxonomy" id="2100421"/>
    <lineage>
        <taxon>Viruses</taxon>
        <taxon>Duplodnaviria</taxon>
        <taxon>Heunggongvirae</taxon>
        <taxon>Uroviricota</taxon>
        <taxon>Caudoviricetes</taxon>
        <taxon>Peduoviridae</taxon>
        <taxon>Maltschvirus</taxon>
        <taxon>Maltschvirus maltsch</taxon>
    </lineage>
</organism>
<proteinExistence type="predicted"/>
<dbReference type="EMBL" id="MF417974">
    <property type="protein sequence ID" value="ASN72795.1"/>
    <property type="molecule type" value="Genomic_DNA"/>
</dbReference>
<name>A0A2H4JC08_9CAUD</name>
<evidence type="ECO:0000313" key="1">
    <source>
        <dbReference type="EMBL" id="ASN72795.1"/>
    </source>
</evidence>
<reference evidence="1" key="1">
    <citation type="submission" date="2017-06" db="EMBL/GenBank/DDBJ databases">
        <title>Novel phages from South African skin metaviromes.</title>
        <authorList>
            <person name="van Zyl L.J."/>
            <person name="Abrahams Y."/>
            <person name="Stander E.A."/>
            <person name="Kirby B.M."/>
            <person name="Clavaud C."/>
            <person name="Farcet C."/>
            <person name="Breton L."/>
            <person name="Trindade M.I."/>
        </authorList>
    </citation>
    <scope>NUCLEOTIDE SEQUENCE</scope>
</reference>